<dbReference type="EMBL" id="CP038613">
    <property type="protein sequence ID" value="QBY44781.1"/>
    <property type="molecule type" value="Genomic_DNA"/>
</dbReference>
<dbReference type="Proteomes" id="UP000295134">
    <property type="component" value="Chromosome"/>
</dbReference>
<sequence>MADVASLAVALHLNSASFKSQIHDAYSSAANESKICSAD</sequence>
<accession>A0A4P7KRV9</accession>
<name>A0A4P7KRV9_9GAMM</name>
<dbReference type="KEGG" id="ans:ArsFIN_13670"/>
<evidence type="ECO:0000313" key="1">
    <source>
        <dbReference type="EMBL" id="QBY42807.1"/>
    </source>
</evidence>
<dbReference type="AlphaFoldDB" id="A0A4P7KRV9"/>
<evidence type="ECO:0000313" key="3">
    <source>
        <dbReference type="Proteomes" id="UP000295134"/>
    </source>
</evidence>
<dbReference type="EMBL" id="CP038613">
    <property type="protein sequence ID" value="QBY42807.1"/>
    <property type="molecule type" value="Genomic_DNA"/>
</dbReference>
<protein>
    <submittedName>
        <fullName evidence="1">Uncharacterized protein</fullName>
    </submittedName>
</protein>
<gene>
    <name evidence="1" type="ORF">ArsFIN_13670</name>
    <name evidence="2" type="ORF">ArsFIN_33670</name>
</gene>
<dbReference type="KEGG" id="ans:ArsFIN_33670"/>
<proteinExistence type="predicted"/>
<organism evidence="1 3">
    <name type="scientific">Arsenophonus nasoniae</name>
    <name type="common">son-killer infecting Nasonia vitripennis</name>
    <dbReference type="NCBI Taxonomy" id="638"/>
    <lineage>
        <taxon>Bacteria</taxon>
        <taxon>Pseudomonadati</taxon>
        <taxon>Pseudomonadota</taxon>
        <taxon>Gammaproteobacteria</taxon>
        <taxon>Enterobacterales</taxon>
        <taxon>Morganellaceae</taxon>
        <taxon>Arsenophonus</taxon>
    </lineage>
</organism>
<evidence type="ECO:0000313" key="2">
    <source>
        <dbReference type="EMBL" id="QBY44781.1"/>
    </source>
</evidence>
<reference evidence="1 3" key="1">
    <citation type="submission" date="2019-03" db="EMBL/GenBank/DDBJ databases">
        <title>Long-read sequencing reveals hyperdense prophage content in a complex bacterial symbiont genome.</title>
        <authorList>
            <person name="Frost C.L."/>
            <person name="Siozios S."/>
            <person name="Nadal-Jimenez P."/>
            <person name="Brockhurst M.A."/>
            <person name="King K.C."/>
            <person name="Darby A.C."/>
            <person name="Hurst G.D.D."/>
        </authorList>
    </citation>
    <scope>NUCLEOTIDE SEQUENCE [LARGE SCALE GENOMIC DNA]</scope>
    <source>
        <strain evidence="1 3">FIN</strain>
    </source>
</reference>